<dbReference type="PROSITE" id="PS00211">
    <property type="entry name" value="ABC_TRANSPORTER_1"/>
    <property type="match status" value="1"/>
</dbReference>
<dbReference type="GO" id="GO:0005886">
    <property type="term" value="C:plasma membrane"/>
    <property type="evidence" value="ECO:0007669"/>
    <property type="project" value="UniProtKB-SubCell"/>
</dbReference>
<protein>
    <submittedName>
        <fullName evidence="12">ATP-binding cassette domain-containing protein</fullName>
    </submittedName>
</protein>
<dbReference type="PANTHER" id="PTHR43790">
    <property type="entry name" value="CARBOHYDRATE TRANSPORT ATP-BINDING PROTEIN MG119-RELATED"/>
    <property type="match status" value="1"/>
</dbReference>
<feature type="domain" description="ABC transporter" evidence="11">
    <location>
        <begin position="3"/>
        <end position="238"/>
    </location>
</feature>
<dbReference type="InterPro" id="IPR003439">
    <property type="entry name" value="ABC_transporter-like_ATP-bd"/>
</dbReference>
<proteinExistence type="predicted"/>
<evidence type="ECO:0000256" key="1">
    <source>
        <dbReference type="ARBA" id="ARBA00004202"/>
    </source>
</evidence>
<evidence type="ECO:0000256" key="2">
    <source>
        <dbReference type="ARBA" id="ARBA00004533"/>
    </source>
</evidence>
<name>A0A6N7R1I0_9BACI</name>
<evidence type="ECO:0000313" key="12">
    <source>
        <dbReference type="EMBL" id="MRI67070.1"/>
    </source>
</evidence>
<evidence type="ECO:0000256" key="7">
    <source>
        <dbReference type="ARBA" id="ARBA00022741"/>
    </source>
</evidence>
<dbReference type="PANTHER" id="PTHR43790:SF3">
    <property type="entry name" value="D-ALLOSE IMPORT ATP-BINDING PROTEIN ALSA-RELATED"/>
    <property type="match status" value="1"/>
</dbReference>
<evidence type="ECO:0000256" key="10">
    <source>
        <dbReference type="ARBA" id="ARBA00023136"/>
    </source>
</evidence>
<reference evidence="12 13" key="1">
    <citation type="submission" date="2019-10" db="EMBL/GenBank/DDBJ databases">
        <title>Gracilibacillus salitolerans sp. nov., a moderate halophile isolated from a saline soil in northwest China.</title>
        <authorList>
            <person name="Gan L."/>
        </authorList>
    </citation>
    <scope>NUCLEOTIDE SEQUENCE [LARGE SCALE GENOMIC DNA]</scope>
    <source>
        <strain evidence="12 13">TP2-8</strain>
    </source>
</reference>
<gene>
    <name evidence="12" type="ORF">GH885_12065</name>
</gene>
<feature type="domain" description="ABC transporter" evidence="11">
    <location>
        <begin position="248"/>
        <end position="491"/>
    </location>
</feature>
<keyword evidence="7" id="KW-0547">Nucleotide-binding</keyword>
<keyword evidence="6" id="KW-0677">Repeat</keyword>
<keyword evidence="4" id="KW-1003">Cell membrane</keyword>
<keyword evidence="9" id="KW-1278">Translocase</keyword>
<evidence type="ECO:0000256" key="5">
    <source>
        <dbReference type="ARBA" id="ARBA00022597"/>
    </source>
</evidence>
<comment type="subcellular location">
    <subcellularLocation>
        <location evidence="2">Cell inner membrane</location>
    </subcellularLocation>
    <subcellularLocation>
        <location evidence="1">Cell membrane</location>
        <topology evidence="1">Peripheral membrane protein</topology>
    </subcellularLocation>
</comment>
<evidence type="ECO:0000256" key="3">
    <source>
        <dbReference type="ARBA" id="ARBA00022448"/>
    </source>
</evidence>
<comment type="caution">
    <text evidence="12">The sequence shown here is derived from an EMBL/GenBank/DDBJ whole genome shotgun (WGS) entry which is preliminary data.</text>
</comment>
<dbReference type="Proteomes" id="UP000435187">
    <property type="component" value="Unassembled WGS sequence"/>
</dbReference>
<dbReference type="FunFam" id="3.40.50.300:FF:000126">
    <property type="entry name" value="Galactose/methyl galactoside import ATP-binding protein MglA"/>
    <property type="match status" value="1"/>
</dbReference>
<keyword evidence="5" id="KW-0762">Sugar transport</keyword>
<evidence type="ECO:0000256" key="6">
    <source>
        <dbReference type="ARBA" id="ARBA00022737"/>
    </source>
</evidence>
<dbReference type="InterPro" id="IPR050107">
    <property type="entry name" value="ABC_carbohydrate_import_ATPase"/>
</dbReference>
<keyword evidence="13" id="KW-1185">Reference proteome</keyword>
<dbReference type="RefSeq" id="WP_153835690.1">
    <property type="nucleotide sequence ID" value="NZ_JBHUMW010000091.1"/>
</dbReference>
<dbReference type="GO" id="GO:0015749">
    <property type="term" value="P:monosaccharide transmembrane transport"/>
    <property type="evidence" value="ECO:0007669"/>
    <property type="project" value="UniProtKB-ARBA"/>
</dbReference>
<dbReference type="InterPro" id="IPR017871">
    <property type="entry name" value="ABC_transporter-like_CS"/>
</dbReference>
<dbReference type="SUPFAM" id="SSF52540">
    <property type="entry name" value="P-loop containing nucleoside triphosphate hydrolases"/>
    <property type="match status" value="2"/>
</dbReference>
<evidence type="ECO:0000313" key="13">
    <source>
        <dbReference type="Proteomes" id="UP000435187"/>
    </source>
</evidence>
<dbReference type="Pfam" id="PF00005">
    <property type="entry name" value="ABC_tran"/>
    <property type="match status" value="2"/>
</dbReference>
<dbReference type="Gene3D" id="3.40.50.300">
    <property type="entry name" value="P-loop containing nucleotide triphosphate hydrolases"/>
    <property type="match status" value="2"/>
</dbReference>
<evidence type="ECO:0000256" key="4">
    <source>
        <dbReference type="ARBA" id="ARBA00022475"/>
    </source>
</evidence>
<dbReference type="PROSITE" id="PS50893">
    <property type="entry name" value="ABC_TRANSPORTER_2"/>
    <property type="match status" value="2"/>
</dbReference>
<dbReference type="AlphaFoldDB" id="A0A6N7R1I0"/>
<dbReference type="SMART" id="SM00382">
    <property type="entry name" value="AAA"/>
    <property type="match status" value="2"/>
</dbReference>
<dbReference type="EMBL" id="WJEE01000025">
    <property type="protein sequence ID" value="MRI67070.1"/>
    <property type="molecule type" value="Genomic_DNA"/>
</dbReference>
<accession>A0A6N7R1I0</accession>
<sequence>MILEMKRITKRFGSVIALDGVNLELAKGEAHALVGENGAGKSTLMKVLAGVHQPDSGEVILNGKSVDISSPAESQMLGIAIIHQELNLIPYLSVAENVFLGREPKNLGFVDYKKMRKDTKALLDQFGIELSPRSLVKDLSIGEQQIVEILKALSLNPEILIMDEPTAVLTDKETEKLFELIDLLKQKNVSVIYISHRLPELKRVCERLTVLRDGKWIKTDVLEHFSEHDIANLMVGRELEDMYPPLPTKFGNEILRVEGLTQTPNFQDVSFTLKEGEIVGFAGLIGAGRSELATAIFGGDPADEGIVSLKGQQVNYKKPIQAVKGGFGFATEDRKQTGLILDMSIAQNITLPNLRRYQRVGFVNRKLEKADIQEQVKNLNIKLHSVNQPVKNLSGGNQQKVVLAKWLVANTEIFLFDEPTRGIDVGAKREIYHLISNLAKEGKGVIVISSELPELLGICNRILVMHNGRISGEFNHEEATEQQLMKKATGL</sequence>
<organism evidence="12 13">
    <name type="scientific">Gracilibacillus thailandensis</name>
    <dbReference type="NCBI Taxonomy" id="563735"/>
    <lineage>
        <taxon>Bacteria</taxon>
        <taxon>Bacillati</taxon>
        <taxon>Bacillota</taxon>
        <taxon>Bacilli</taxon>
        <taxon>Bacillales</taxon>
        <taxon>Bacillaceae</taxon>
        <taxon>Gracilibacillus</taxon>
    </lineage>
</organism>
<keyword evidence="3" id="KW-0813">Transport</keyword>
<dbReference type="CDD" id="cd03215">
    <property type="entry name" value="ABC_Carb_Monos_II"/>
    <property type="match status" value="1"/>
</dbReference>
<evidence type="ECO:0000256" key="9">
    <source>
        <dbReference type="ARBA" id="ARBA00022967"/>
    </source>
</evidence>
<dbReference type="InterPro" id="IPR003593">
    <property type="entry name" value="AAA+_ATPase"/>
</dbReference>
<dbReference type="GO" id="GO:0016887">
    <property type="term" value="F:ATP hydrolysis activity"/>
    <property type="evidence" value="ECO:0007669"/>
    <property type="project" value="InterPro"/>
</dbReference>
<dbReference type="FunFam" id="3.40.50.300:FF:000127">
    <property type="entry name" value="Ribose import ATP-binding protein RbsA"/>
    <property type="match status" value="1"/>
</dbReference>
<evidence type="ECO:0000256" key="8">
    <source>
        <dbReference type="ARBA" id="ARBA00022840"/>
    </source>
</evidence>
<dbReference type="GO" id="GO:0005524">
    <property type="term" value="F:ATP binding"/>
    <property type="evidence" value="ECO:0007669"/>
    <property type="project" value="UniProtKB-KW"/>
</dbReference>
<dbReference type="InterPro" id="IPR027417">
    <property type="entry name" value="P-loop_NTPase"/>
</dbReference>
<dbReference type="CDD" id="cd03216">
    <property type="entry name" value="ABC_Carb_Monos_I"/>
    <property type="match status" value="1"/>
</dbReference>
<evidence type="ECO:0000259" key="11">
    <source>
        <dbReference type="PROSITE" id="PS50893"/>
    </source>
</evidence>
<keyword evidence="8 12" id="KW-0067">ATP-binding</keyword>
<keyword evidence="10" id="KW-0472">Membrane</keyword>